<dbReference type="PANTHER" id="PTHR23017">
    <property type="entry name" value="SERPENTINE RECEPTOR, CLASS X"/>
    <property type="match status" value="1"/>
</dbReference>
<sequence length="249" mass="28798">ATPWTLFAVPESVHGANLFFGQTSLFLQEVGFHGNLLLSINRFVAITFPLQYRLWFTRKSTLIMLLGITCLPFGYWTVFFIDTCDISYDHHLRVWRFGTHPCSVFLATYVDVCYNIFLFVIIAIFDLLSLVRLQMMKKKSLARKGSTTSETNKMKRQHKKQVNLFVQAFLTSVVYSLTLLSFNLTSTYIPEGFYLFLGTTFAWESAHAFAGFVLVWFNPEIRRHFAVQEFTQLFTKPTSTVFHITSSKN</sequence>
<keyword evidence="1" id="KW-0472">Membrane</keyword>
<accession>A0AA36MFN8</accession>
<feature type="transmembrane region" description="Helical" evidence="1">
    <location>
        <begin position="114"/>
        <end position="133"/>
    </location>
</feature>
<keyword evidence="1" id="KW-1133">Transmembrane helix</keyword>
<feature type="transmembrane region" description="Helical" evidence="1">
    <location>
        <begin position="194"/>
        <end position="217"/>
    </location>
</feature>
<dbReference type="SUPFAM" id="SSF81321">
    <property type="entry name" value="Family A G protein-coupled receptor-like"/>
    <property type="match status" value="1"/>
</dbReference>
<evidence type="ECO:0000313" key="3">
    <source>
        <dbReference type="EMBL" id="CAJ0608118.1"/>
    </source>
</evidence>
<comment type="caution">
    <text evidence="3">The sequence shown here is derived from an EMBL/GenBank/DDBJ whole genome shotgun (WGS) entry which is preliminary data.</text>
</comment>
<feature type="transmembrane region" description="Helical" evidence="1">
    <location>
        <begin position="162"/>
        <end position="182"/>
    </location>
</feature>
<dbReference type="Pfam" id="PF10328">
    <property type="entry name" value="7TM_GPCR_Srx"/>
    <property type="match status" value="1"/>
</dbReference>
<dbReference type="Proteomes" id="UP001176961">
    <property type="component" value="Unassembled WGS sequence"/>
</dbReference>
<evidence type="ECO:0000256" key="1">
    <source>
        <dbReference type="SAM" id="Phobius"/>
    </source>
</evidence>
<reference evidence="3" key="1">
    <citation type="submission" date="2023-07" db="EMBL/GenBank/DDBJ databases">
        <authorList>
            <consortium name="CYATHOMIX"/>
        </authorList>
    </citation>
    <scope>NUCLEOTIDE SEQUENCE</scope>
    <source>
        <strain evidence="3">N/A</strain>
    </source>
</reference>
<name>A0AA36MFN8_CYLNA</name>
<evidence type="ECO:0000259" key="2">
    <source>
        <dbReference type="Pfam" id="PF10328"/>
    </source>
</evidence>
<dbReference type="AlphaFoldDB" id="A0AA36MFN8"/>
<keyword evidence="4" id="KW-1185">Reference proteome</keyword>
<dbReference type="PANTHER" id="PTHR23017:SF3">
    <property type="entry name" value="G-PROTEIN COUPLED RECEPTORS FAMILY 1 PROFILE DOMAIN-CONTAINING PROTEIN"/>
    <property type="match status" value="1"/>
</dbReference>
<dbReference type="Gene3D" id="1.20.1070.10">
    <property type="entry name" value="Rhodopsin 7-helix transmembrane proteins"/>
    <property type="match status" value="1"/>
</dbReference>
<protein>
    <recommendedName>
        <fullName evidence="2">7TM GPCR serpentine receptor class x (Srx) domain-containing protein</fullName>
    </recommendedName>
</protein>
<proteinExistence type="predicted"/>
<dbReference type="CDD" id="cd00637">
    <property type="entry name" value="7tm_classA_rhodopsin-like"/>
    <property type="match status" value="1"/>
</dbReference>
<dbReference type="InterPro" id="IPR019430">
    <property type="entry name" value="7TM_GPCR_serpentine_rcpt_Srx"/>
</dbReference>
<evidence type="ECO:0000313" key="4">
    <source>
        <dbReference type="Proteomes" id="UP001176961"/>
    </source>
</evidence>
<feature type="transmembrane region" description="Helical" evidence="1">
    <location>
        <begin position="62"/>
        <end position="81"/>
    </location>
</feature>
<gene>
    <name evidence="3" type="ORF">CYNAS_LOCUS20101</name>
</gene>
<feature type="domain" description="7TM GPCR serpentine receptor class x (Srx)" evidence="2">
    <location>
        <begin position="3"/>
        <end position="218"/>
    </location>
</feature>
<organism evidence="3 4">
    <name type="scientific">Cylicocyclus nassatus</name>
    <name type="common">Nematode worm</name>
    <dbReference type="NCBI Taxonomy" id="53992"/>
    <lineage>
        <taxon>Eukaryota</taxon>
        <taxon>Metazoa</taxon>
        <taxon>Ecdysozoa</taxon>
        <taxon>Nematoda</taxon>
        <taxon>Chromadorea</taxon>
        <taxon>Rhabditida</taxon>
        <taxon>Rhabditina</taxon>
        <taxon>Rhabditomorpha</taxon>
        <taxon>Strongyloidea</taxon>
        <taxon>Strongylidae</taxon>
        <taxon>Cylicocyclus</taxon>
    </lineage>
</organism>
<feature type="non-terminal residue" evidence="3">
    <location>
        <position position="249"/>
    </location>
</feature>
<dbReference type="EMBL" id="CATQJL010000316">
    <property type="protein sequence ID" value="CAJ0608118.1"/>
    <property type="molecule type" value="Genomic_DNA"/>
</dbReference>
<keyword evidence="1" id="KW-0812">Transmembrane</keyword>